<accession>A0A9D1HJG8</accession>
<proteinExistence type="predicted"/>
<comment type="function">
    <text evidence="1">Nitronate monooxygenase that uses molecular oxygen to catalyze the oxidative denitrification of alkyl nitronates. Acts on propionate 3-nitronate (P3N), the presumed physiological substrate. Probably functions in the detoxification of P3N, a metabolic poison produced by plants and fungi as a defense mechanism.</text>
</comment>
<dbReference type="PANTHER" id="PTHR32332:SF18">
    <property type="entry name" value="2-NITROPROPANE DIOXYGENASE"/>
    <property type="match status" value="1"/>
</dbReference>
<dbReference type="Gene3D" id="3.20.20.70">
    <property type="entry name" value="Aldolase class I"/>
    <property type="match status" value="1"/>
</dbReference>
<keyword evidence="4" id="KW-0288">FMN</keyword>
<evidence type="ECO:0000313" key="6">
    <source>
        <dbReference type="EMBL" id="HIU09845.1"/>
    </source>
</evidence>
<evidence type="ECO:0000256" key="2">
    <source>
        <dbReference type="ARBA" id="ARBA00013457"/>
    </source>
</evidence>
<evidence type="ECO:0000256" key="1">
    <source>
        <dbReference type="ARBA" id="ARBA00003535"/>
    </source>
</evidence>
<dbReference type="GO" id="GO:0018580">
    <property type="term" value="F:nitronate monooxygenase activity"/>
    <property type="evidence" value="ECO:0007669"/>
    <property type="project" value="InterPro"/>
</dbReference>
<gene>
    <name evidence="6" type="ORF">IAB00_01110</name>
</gene>
<dbReference type="InterPro" id="IPR013785">
    <property type="entry name" value="Aldolase_TIM"/>
</dbReference>
<keyword evidence="3" id="KW-0285">Flavoprotein</keyword>
<keyword evidence="6" id="KW-0503">Monooxygenase</keyword>
<keyword evidence="5" id="KW-0560">Oxidoreductase</keyword>
<reference evidence="6" key="1">
    <citation type="submission" date="2020-10" db="EMBL/GenBank/DDBJ databases">
        <authorList>
            <person name="Gilroy R."/>
        </authorList>
    </citation>
    <scope>NUCLEOTIDE SEQUENCE</scope>
    <source>
        <strain evidence="6">2830</strain>
    </source>
</reference>
<name>A0A9D1HJG8_9FIRM</name>
<dbReference type="SUPFAM" id="SSF51412">
    <property type="entry name" value="Inosine monophosphate dehydrogenase (IMPDH)"/>
    <property type="match status" value="1"/>
</dbReference>
<protein>
    <recommendedName>
        <fullName evidence="2">Probable nitronate monooxygenase</fullName>
    </recommendedName>
</protein>
<evidence type="ECO:0000313" key="7">
    <source>
        <dbReference type="Proteomes" id="UP000824124"/>
    </source>
</evidence>
<reference evidence="6" key="2">
    <citation type="journal article" date="2021" name="PeerJ">
        <title>Extensive microbial diversity within the chicken gut microbiome revealed by metagenomics and culture.</title>
        <authorList>
            <person name="Gilroy R."/>
            <person name="Ravi A."/>
            <person name="Getino M."/>
            <person name="Pursley I."/>
            <person name="Horton D.L."/>
            <person name="Alikhan N.F."/>
            <person name="Baker D."/>
            <person name="Gharbi K."/>
            <person name="Hall N."/>
            <person name="Watson M."/>
            <person name="Adriaenssens E.M."/>
            <person name="Foster-Nyarko E."/>
            <person name="Jarju S."/>
            <person name="Secka A."/>
            <person name="Antonio M."/>
            <person name="Oren A."/>
            <person name="Chaudhuri R.R."/>
            <person name="La Ragione R."/>
            <person name="Hildebrand F."/>
            <person name="Pallen M.J."/>
        </authorList>
    </citation>
    <scope>NUCLEOTIDE SEQUENCE</scope>
    <source>
        <strain evidence="6">2830</strain>
    </source>
</reference>
<dbReference type="InterPro" id="IPR004136">
    <property type="entry name" value="NMO"/>
</dbReference>
<dbReference type="AlphaFoldDB" id="A0A9D1HJG8"/>
<evidence type="ECO:0000256" key="4">
    <source>
        <dbReference type="ARBA" id="ARBA00022643"/>
    </source>
</evidence>
<comment type="caution">
    <text evidence="6">The sequence shown here is derived from an EMBL/GenBank/DDBJ whole genome shotgun (WGS) entry which is preliminary data.</text>
</comment>
<evidence type="ECO:0000256" key="3">
    <source>
        <dbReference type="ARBA" id="ARBA00022630"/>
    </source>
</evidence>
<organism evidence="6 7">
    <name type="scientific">Candidatus Avidehalobacter gallistercoris</name>
    <dbReference type="NCBI Taxonomy" id="2840694"/>
    <lineage>
        <taxon>Bacteria</taxon>
        <taxon>Bacillati</taxon>
        <taxon>Bacillota</taxon>
        <taxon>Clostridia</taxon>
        <taxon>Eubacteriales</taxon>
        <taxon>Peptococcaceae</taxon>
        <taxon>Peptococcaceae incertae sedis</taxon>
        <taxon>Candidatus Avidehalobacter</taxon>
    </lineage>
</organism>
<sequence length="352" mass="37006">MPEIGGRKLTLPIIQGGMGVGVSLGRLAGSVAACGGMGVISSANTGFAEPDFWHEPLAANIRALKAEIAKAKRIAGGRGMIGVNVMVATSQYHEAVQAAAAAGADAVICGAGLPLDLPAAAGESDTLLAPIVSSGKAAHAICRMWDRRFGRVPDFVVIEGAEAGGHLGFKLAELISGKAAPLLHILADVKAILKPFEEKYRRRIPVFTAGGVFSGDDVAACVKAGADGAQVATRFIATPECDADERYKQIMLSARPEDVQIVQSPVGMPGRALNSPLLARIKELGRLKPERCINCITTCNPAETPYCITRALIEAVKGNWEQGLFFCGSNVGRVQKMLHVDELLTELCSKLR</sequence>
<evidence type="ECO:0000256" key="5">
    <source>
        <dbReference type="ARBA" id="ARBA00023002"/>
    </source>
</evidence>
<dbReference type="Proteomes" id="UP000824124">
    <property type="component" value="Unassembled WGS sequence"/>
</dbReference>
<dbReference type="EMBL" id="DVMH01000008">
    <property type="protein sequence ID" value="HIU09845.1"/>
    <property type="molecule type" value="Genomic_DNA"/>
</dbReference>
<dbReference type="Pfam" id="PF03060">
    <property type="entry name" value="NMO"/>
    <property type="match status" value="1"/>
</dbReference>
<dbReference type="CDD" id="cd04730">
    <property type="entry name" value="NPD_like"/>
    <property type="match status" value="1"/>
</dbReference>
<dbReference type="PANTHER" id="PTHR32332">
    <property type="entry name" value="2-NITROPROPANE DIOXYGENASE"/>
    <property type="match status" value="1"/>
</dbReference>